<organism evidence="5 6">
    <name type="scientific">Spartinivicinus poritis</name>
    <dbReference type="NCBI Taxonomy" id="2994640"/>
    <lineage>
        <taxon>Bacteria</taxon>
        <taxon>Pseudomonadati</taxon>
        <taxon>Pseudomonadota</taxon>
        <taxon>Gammaproteobacteria</taxon>
        <taxon>Oceanospirillales</taxon>
        <taxon>Zooshikellaceae</taxon>
        <taxon>Spartinivicinus</taxon>
    </lineage>
</organism>
<dbReference type="Pfam" id="PF00497">
    <property type="entry name" value="SBP_bac_3"/>
    <property type="match status" value="1"/>
</dbReference>
<feature type="domain" description="Solute-binding protein family 3/N-terminal" evidence="4">
    <location>
        <begin position="25"/>
        <end position="246"/>
    </location>
</feature>
<feature type="chain" id="PRO_5047491713" evidence="3">
    <location>
        <begin position="23"/>
        <end position="247"/>
    </location>
</feature>
<comment type="caution">
    <text evidence="5">The sequence shown here is derived from an EMBL/GenBank/DDBJ whole genome shotgun (WGS) entry which is preliminary data.</text>
</comment>
<evidence type="ECO:0000256" key="2">
    <source>
        <dbReference type="ARBA" id="ARBA00022729"/>
    </source>
</evidence>
<dbReference type="EMBL" id="JAPMOU010000064">
    <property type="protein sequence ID" value="MDE1465465.1"/>
    <property type="molecule type" value="Genomic_DNA"/>
</dbReference>
<sequence>MLKRCTLWIAASLLLCSFIIHAEKPLIIAGDHWPPFTSGNPTKGILFELSEAAFKTQGIPIKKIILPSQRTRLQLLAGNVDALNQHWYSDERAEKMFYSKPYLFNIVHFFVGTDSSATFSKLEDLKGLKIATIRGYFYGKVFAKAKDDFLLTTETGSIDESFQMLKLKRVHVVIADRIAARVAMKAFNITGVKMLPKPLFTAGVHLVTDKKNPNGQQIVDTFNQGIEAIKANGTYGKILERYGVKLQ</sequence>
<dbReference type="RefSeq" id="WP_274691771.1">
    <property type="nucleotide sequence ID" value="NZ_JAPMOU010000064.1"/>
</dbReference>
<feature type="signal peptide" evidence="3">
    <location>
        <begin position="1"/>
        <end position="22"/>
    </location>
</feature>
<evidence type="ECO:0000256" key="1">
    <source>
        <dbReference type="ARBA" id="ARBA00010333"/>
    </source>
</evidence>
<dbReference type="SUPFAM" id="SSF53850">
    <property type="entry name" value="Periplasmic binding protein-like II"/>
    <property type="match status" value="1"/>
</dbReference>
<evidence type="ECO:0000259" key="4">
    <source>
        <dbReference type="SMART" id="SM00062"/>
    </source>
</evidence>
<evidence type="ECO:0000313" key="5">
    <source>
        <dbReference type="EMBL" id="MDE1465465.1"/>
    </source>
</evidence>
<dbReference type="Gene3D" id="3.40.190.10">
    <property type="entry name" value="Periplasmic binding protein-like II"/>
    <property type="match status" value="2"/>
</dbReference>
<gene>
    <name evidence="5" type="ORF">ORQ98_26235</name>
</gene>
<comment type="similarity">
    <text evidence="1">Belongs to the bacterial solute-binding protein 3 family.</text>
</comment>
<dbReference type="SMART" id="SM00062">
    <property type="entry name" value="PBPb"/>
    <property type="match status" value="1"/>
</dbReference>
<evidence type="ECO:0000256" key="3">
    <source>
        <dbReference type="SAM" id="SignalP"/>
    </source>
</evidence>
<evidence type="ECO:0000313" key="6">
    <source>
        <dbReference type="Proteomes" id="UP001528823"/>
    </source>
</evidence>
<dbReference type="PANTHER" id="PTHR35936:SF25">
    <property type="entry name" value="ABC TRANSPORTER SUBSTRATE-BINDING PROTEIN"/>
    <property type="match status" value="1"/>
</dbReference>
<proteinExistence type="inferred from homology"/>
<keyword evidence="2 3" id="KW-0732">Signal</keyword>
<dbReference type="InterPro" id="IPR001638">
    <property type="entry name" value="Solute-binding_3/MltF_N"/>
</dbReference>
<protein>
    <submittedName>
        <fullName evidence="5">Transporter substrate-binding domain-containing protein</fullName>
    </submittedName>
</protein>
<dbReference type="PANTHER" id="PTHR35936">
    <property type="entry name" value="MEMBRANE-BOUND LYTIC MUREIN TRANSGLYCOSYLASE F"/>
    <property type="match status" value="1"/>
</dbReference>
<keyword evidence="6" id="KW-1185">Reference proteome</keyword>
<accession>A0ABT5UGX8</accession>
<dbReference type="Proteomes" id="UP001528823">
    <property type="component" value="Unassembled WGS sequence"/>
</dbReference>
<reference evidence="5 6" key="1">
    <citation type="submission" date="2022-11" db="EMBL/GenBank/DDBJ databases">
        <title>Spartinivicinus poritis sp. nov., isolated from scleractinian coral Porites lutea.</title>
        <authorList>
            <person name="Zhang G."/>
            <person name="Cai L."/>
            <person name="Wei Q."/>
        </authorList>
    </citation>
    <scope>NUCLEOTIDE SEQUENCE [LARGE SCALE GENOMIC DNA]</scope>
    <source>
        <strain evidence="5 6">A2-2</strain>
    </source>
</reference>
<name>A0ABT5UGX8_9GAMM</name>